<comment type="cofactor">
    <cofactor evidence="1 19">
        <name>Mg(2+)</name>
        <dbReference type="ChEBI" id="CHEBI:18420"/>
    </cofactor>
</comment>
<keyword evidence="8 19" id="KW-0169">Cobalamin biosynthesis</keyword>
<dbReference type="GO" id="GO:0008818">
    <property type="term" value="F:cobalamin 5'-phosphate synthase activity"/>
    <property type="evidence" value="ECO:0007669"/>
    <property type="project" value="UniProtKB-UniRule"/>
</dbReference>
<keyword evidence="9 19" id="KW-0808">Transferase</keyword>
<dbReference type="Proteomes" id="UP000194003">
    <property type="component" value="Unassembled WGS sequence"/>
</dbReference>
<dbReference type="UniPathway" id="UPA00148">
    <property type="reaction ID" value="UER00238"/>
</dbReference>
<dbReference type="HAMAP" id="MF_00719">
    <property type="entry name" value="CobS"/>
    <property type="match status" value="1"/>
</dbReference>
<evidence type="ECO:0000256" key="17">
    <source>
        <dbReference type="ARBA" id="ARBA00048623"/>
    </source>
</evidence>
<name>A0A1Y2KBK1_9PROT</name>
<accession>A0A1Y2KBK1</accession>
<evidence type="ECO:0000256" key="19">
    <source>
        <dbReference type="HAMAP-Rule" id="MF_00719"/>
    </source>
</evidence>
<reference evidence="20 21" key="1">
    <citation type="journal article" date="2016" name="BMC Genomics">
        <title>Combined genomic and structural analyses of a cultured magnetotactic bacterium reveals its niche adaptation to a dynamic environment.</title>
        <authorList>
            <person name="Araujo A.C."/>
            <person name="Morillo V."/>
            <person name="Cypriano J."/>
            <person name="Teixeira L.C."/>
            <person name="Leao P."/>
            <person name="Lyra S."/>
            <person name="Almeida L.G."/>
            <person name="Bazylinski D.A."/>
            <person name="Vasconcellos A.T."/>
            <person name="Abreu F."/>
            <person name="Lins U."/>
        </authorList>
    </citation>
    <scope>NUCLEOTIDE SEQUENCE [LARGE SCALE GENOMIC DNA]</scope>
    <source>
        <strain evidence="20 21">IT-1</strain>
    </source>
</reference>
<evidence type="ECO:0000256" key="16">
    <source>
        <dbReference type="ARBA" id="ARBA00032853"/>
    </source>
</evidence>
<evidence type="ECO:0000256" key="1">
    <source>
        <dbReference type="ARBA" id="ARBA00001946"/>
    </source>
</evidence>
<comment type="caution">
    <text evidence="20">The sequence shown here is derived from an EMBL/GenBank/DDBJ whole genome shotgun (WGS) entry which is preliminary data.</text>
</comment>
<evidence type="ECO:0000256" key="3">
    <source>
        <dbReference type="ARBA" id="ARBA00004663"/>
    </source>
</evidence>
<evidence type="ECO:0000256" key="6">
    <source>
        <dbReference type="ARBA" id="ARBA00015850"/>
    </source>
</evidence>
<evidence type="ECO:0000256" key="14">
    <source>
        <dbReference type="ARBA" id="ARBA00025228"/>
    </source>
</evidence>
<evidence type="ECO:0000313" key="21">
    <source>
        <dbReference type="Proteomes" id="UP000194003"/>
    </source>
</evidence>
<keyword evidence="12 19" id="KW-1133">Transmembrane helix</keyword>
<comment type="similarity">
    <text evidence="4 19">Belongs to the CobS family.</text>
</comment>
<dbReference type="EC" id="2.7.8.26" evidence="5 19"/>
<evidence type="ECO:0000313" key="20">
    <source>
        <dbReference type="EMBL" id="OSM07195.1"/>
    </source>
</evidence>
<evidence type="ECO:0000256" key="11">
    <source>
        <dbReference type="ARBA" id="ARBA00022842"/>
    </source>
</evidence>
<evidence type="ECO:0000256" key="10">
    <source>
        <dbReference type="ARBA" id="ARBA00022692"/>
    </source>
</evidence>
<keyword evidence="21" id="KW-1185">Reference proteome</keyword>
<keyword evidence="11 19" id="KW-0460">Magnesium</keyword>
<dbReference type="Pfam" id="PF02654">
    <property type="entry name" value="CobS"/>
    <property type="match status" value="1"/>
</dbReference>
<dbReference type="PANTHER" id="PTHR34148:SF1">
    <property type="entry name" value="ADENOSYLCOBINAMIDE-GDP RIBAZOLETRANSFERASE"/>
    <property type="match status" value="1"/>
</dbReference>
<evidence type="ECO:0000256" key="7">
    <source>
        <dbReference type="ARBA" id="ARBA00022475"/>
    </source>
</evidence>
<protein>
    <recommendedName>
        <fullName evidence="6 19">Adenosylcobinamide-GDP ribazoletransferase</fullName>
        <ecNumber evidence="5 19">2.7.8.26</ecNumber>
    </recommendedName>
    <alternativeName>
        <fullName evidence="16 19">Cobalamin synthase</fullName>
    </alternativeName>
    <alternativeName>
        <fullName evidence="15 19">Cobalamin-5'-phosphate synthase</fullName>
    </alternativeName>
</protein>
<evidence type="ECO:0000256" key="18">
    <source>
        <dbReference type="ARBA" id="ARBA00049504"/>
    </source>
</evidence>
<proteinExistence type="inferred from homology"/>
<keyword evidence="10 19" id="KW-0812">Transmembrane</keyword>
<dbReference type="GO" id="GO:0051073">
    <property type="term" value="F:adenosylcobinamide-GDP ribazoletransferase activity"/>
    <property type="evidence" value="ECO:0007669"/>
    <property type="project" value="UniProtKB-UniRule"/>
</dbReference>
<comment type="pathway">
    <text evidence="3 19">Cofactor biosynthesis; adenosylcobalamin biosynthesis; adenosylcobalamin from cob(II)yrinate a,c-diamide: step 7/7.</text>
</comment>
<dbReference type="AlphaFoldDB" id="A0A1Y2KBK1"/>
<feature type="transmembrane region" description="Helical" evidence="19">
    <location>
        <begin position="109"/>
        <end position="127"/>
    </location>
</feature>
<organism evidence="20 21">
    <name type="scientific">Magnetofaba australis IT-1</name>
    <dbReference type="NCBI Taxonomy" id="1434232"/>
    <lineage>
        <taxon>Bacteria</taxon>
        <taxon>Pseudomonadati</taxon>
        <taxon>Pseudomonadota</taxon>
        <taxon>Magnetococcia</taxon>
        <taxon>Magnetococcales</taxon>
        <taxon>Magnetococcaceae</taxon>
        <taxon>Magnetofaba</taxon>
    </lineage>
</organism>
<dbReference type="NCBIfam" id="TIGR00317">
    <property type="entry name" value="cobS"/>
    <property type="match status" value="1"/>
</dbReference>
<comment type="catalytic activity">
    <reaction evidence="17 19">
        <text>alpha-ribazole + adenosylcob(III)inamide-GDP = adenosylcob(III)alamin + GMP + H(+)</text>
        <dbReference type="Rhea" id="RHEA:16049"/>
        <dbReference type="ChEBI" id="CHEBI:10329"/>
        <dbReference type="ChEBI" id="CHEBI:15378"/>
        <dbReference type="ChEBI" id="CHEBI:18408"/>
        <dbReference type="ChEBI" id="CHEBI:58115"/>
        <dbReference type="ChEBI" id="CHEBI:60487"/>
        <dbReference type="EC" id="2.7.8.26"/>
    </reaction>
</comment>
<feature type="transmembrane region" description="Helical" evidence="19">
    <location>
        <begin position="36"/>
        <end position="56"/>
    </location>
</feature>
<comment type="catalytic activity">
    <reaction evidence="18 19">
        <text>alpha-ribazole 5'-phosphate + adenosylcob(III)inamide-GDP = adenosylcob(III)alamin 5'-phosphate + GMP + H(+)</text>
        <dbReference type="Rhea" id="RHEA:23560"/>
        <dbReference type="ChEBI" id="CHEBI:15378"/>
        <dbReference type="ChEBI" id="CHEBI:57918"/>
        <dbReference type="ChEBI" id="CHEBI:58115"/>
        <dbReference type="ChEBI" id="CHEBI:60487"/>
        <dbReference type="ChEBI" id="CHEBI:60493"/>
        <dbReference type="EC" id="2.7.8.26"/>
    </reaction>
</comment>
<dbReference type="GO" id="GO:0009236">
    <property type="term" value="P:cobalamin biosynthetic process"/>
    <property type="evidence" value="ECO:0007669"/>
    <property type="project" value="UniProtKB-UniRule"/>
</dbReference>
<evidence type="ECO:0000256" key="9">
    <source>
        <dbReference type="ARBA" id="ARBA00022679"/>
    </source>
</evidence>
<evidence type="ECO:0000256" key="5">
    <source>
        <dbReference type="ARBA" id="ARBA00013200"/>
    </source>
</evidence>
<dbReference type="STRING" id="1434232.MAIT1_03880"/>
<keyword evidence="7 19" id="KW-1003">Cell membrane</keyword>
<dbReference type="GO" id="GO:0005886">
    <property type="term" value="C:plasma membrane"/>
    <property type="evidence" value="ECO:0007669"/>
    <property type="project" value="UniProtKB-SubCell"/>
</dbReference>
<feature type="transmembrane region" description="Helical" evidence="19">
    <location>
        <begin position="139"/>
        <end position="158"/>
    </location>
</feature>
<gene>
    <name evidence="19 20" type="primary">cobS</name>
    <name evidence="20" type="ORF">MAIT1_03880</name>
</gene>
<evidence type="ECO:0000256" key="8">
    <source>
        <dbReference type="ARBA" id="ARBA00022573"/>
    </source>
</evidence>
<comment type="function">
    <text evidence="14 19">Joins adenosylcobinamide-GDP and alpha-ribazole to generate adenosylcobalamin (Ado-cobalamin). Also synthesizes adenosylcobalamin 5'-phosphate from adenosylcobinamide-GDP and alpha-ribazole 5'-phosphate.</text>
</comment>
<keyword evidence="13 19" id="KW-0472">Membrane</keyword>
<evidence type="ECO:0000256" key="13">
    <source>
        <dbReference type="ARBA" id="ARBA00023136"/>
    </source>
</evidence>
<evidence type="ECO:0000256" key="12">
    <source>
        <dbReference type="ARBA" id="ARBA00022989"/>
    </source>
</evidence>
<evidence type="ECO:0000256" key="4">
    <source>
        <dbReference type="ARBA" id="ARBA00010561"/>
    </source>
</evidence>
<feature type="transmembrane region" description="Helical" evidence="19">
    <location>
        <begin position="178"/>
        <end position="211"/>
    </location>
</feature>
<dbReference type="InterPro" id="IPR003805">
    <property type="entry name" value="CobS"/>
</dbReference>
<evidence type="ECO:0000256" key="2">
    <source>
        <dbReference type="ARBA" id="ARBA00004651"/>
    </source>
</evidence>
<comment type="subcellular location">
    <subcellularLocation>
        <location evidence="2 19">Cell membrane</location>
        <topology evidence="2 19">Multi-pass membrane protein</topology>
    </subcellularLocation>
</comment>
<dbReference type="PANTHER" id="PTHR34148">
    <property type="entry name" value="ADENOSYLCOBINAMIDE-GDP RIBAZOLETRANSFERASE"/>
    <property type="match status" value="1"/>
</dbReference>
<dbReference type="EMBL" id="LVJN01000015">
    <property type="protein sequence ID" value="OSM07195.1"/>
    <property type="molecule type" value="Genomic_DNA"/>
</dbReference>
<sequence length="251" mass="26273">MRAMLAPLVAAFGLLTRLPMPRSVTPDARDLGRSVALYPLVGAVIGAILAAAAMALSHVHYDLAAPLLVALWVWLSGGLHLDGLADATDAAVGGMGDRERALAIMKDPYVGPMGVIAIVLTLLLMTGGAKVLLLWGDPWLFVCAPVAGRCALSALFVTTPYLRADGMGAEQARRAPKAAVWLAILLGLLACGALGGLRSAAALILFLPLLWLLRRRLMRRFGGFTGDIAGALLTQSETTFLILLTVSLSIG</sequence>
<evidence type="ECO:0000256" key="15">
    <source>
        <dbReference type="ARBA" id="ARBA00032605"/>
    </source>
</evidence>